<dbReference type="AlphaFoldDB" id="A0A926DPI8"/>
<dbReference type="RefSeq" id="WP_249313665.1">
    <property type="nucleotide sequence ID" value="NZ_JACRSU010000005.1"/>
</dbReference>
<organism evidence="2 3">
    <name type="scientific">Congzhengia minquanensis</name>
    <dbReference type="NCBI Taxonomy" id="2763657"/>
    <lineage>
        <taxon>Bacteria</taxon>
        <taxon>Bacillati</taxon>
        <taxon>Bacillota</taxon>
        <taxon>Clostridia</taxon>
        <taxon>Eubacteriales</taxon>
        <taxon>Oscillospiraceae</taxon>
        <taxon>Congzhengia</taxon>
    </lineage>
</organism>
<protein>
    <submittedName>
        <fullName evidence="2">Uncharacterized protein</fullName>
    </submittedName>
</protein>
<evidence type="ECO:0000313" key="2">
    <source>
        <dbReference type="EMBL" id="MBC8541631.1"/>
    </source>
</evidence>
<feature type="region of interest" description="Disordered" evidence="1">
    <location>
        <begin position="56"/>
        <end position="76"/>
    </location>
</feature>
<reference evidence="2" key="1">
    <citation type="submission" date="2020-08" db="EMBL/GenBank/DDBJ databases">
        <title>Genome public.</title>
        <authorList>
            <person name="Liu C."/>
            <person name="Sun Q."/>
        </authorList>
    </citation>
    <scope>NUCLEOTIDE SEQUENCE</scope>
    <source>
        <strain evidence="2">H8</strain>
    </source>
</reference>
<keyword evidence="3" id="KW-1185">Reference proteome</keyword>
<feature type="region of interest" description="Disordered" evidence="1">
    <location>
        <begin position="1"/>
        <end position="29"/>
    </location>
</feature>
<accession>A0A926DPI8</accession>
<feature type="compositionally biased region" description="Basic and acidic residues" evidence="1">
    <location>
        <begin position="1"/>
        <end position="10"/>
    </location>
</feature>
<sequence length="520" mass="56887">MRSYEDELKKQGKSVVEASNPAAAFEPKTVENDVQANVARKKPAGGNAQYVNALTGQPSSVQPVNPAGGGGKPAALAQDITAGGSVGQQNGNENADFGVRNYLEQELGIDGKRVGWDGENVTFDGNPLIKAERVSDEGRSFVGDKSAVDAAVGQYAQEHGMVAVRDYANSLGTPMNISWNGDNGTVEINGQVMKPDFISNGKAYVYKNKLDQILEKADNGFRRSTDYLKDAYDKYGGGVDEAYNALMNYGDFSYDQKGDRAYQDFMDVYRRAVEDEYNTNMAQARFRTGGLASPAVMSQAAAVRARALDDAAKYGQQYEDRAYDRWKDTRDFKADDLATAWGMLANEYGLNSGANKEDMDAYYTRVNDDRTGRLFEQQLESGNLDVRKQRDDLITSLLNGELARKYAPGFAENEWKQDVAATNSAERADNIGAMYDEPMAQEDYSQAVNTTKGMELANDTAAKNLNWLDALNGVDLISALSGILGEVYNWQTLKQQTGVTPQGADKLTEMVLSYLGSLPK</sequence>
<name>A0A926DPI8_9FIRM</name>
<dbReference type="EMBL" id="JACRSU010000005">
    <property type="protein sequence ID" value="MBC8541631.1"/>
    <property type="molecule type" value="Genomic_DNA"/>
</dbReference>
<evidence type="ECO:0000256" key="1">
    <source>
        <dbReference type="SAM" id="MobiDB-lite"/>
    </source>
</evidence>
<gene>
    <name evidence="2" type="ORF">H8698_11640</name>
</gene>
<comment type="caution">
    <text evidence="2">The sequence shown here is derived from an EMBL/GenBank/DDBJ whole genome shotgun (WGS) entry which is preliminary data.</text>
</comment>
<evidence type="ECO:0000313" key="3">
    <source>
        <dbReference type="Proteomes" id="UP000611762"/>
    </source>
</evidence>
<proteinExistence type="predicted"/>
<dbReference type="Proteomes" id="UP000611762">
    <property type="component" value="Unassembled WGS sequence"/>
</dbReference>